<keyword evidence="2" id="KW-1185">Reference proteome</keyword>
<sequence length="506" mass="60211">MIIFENISQFLLNKNTKAESDTANPPMIMFYSMTLNGINKFLRAITESKENSMHLLREYLNIIEDPKMTAIKAKDLLNYRLNFIEDLRIAIISMLRTPDKKERYILKQYHSILHLVSLKLKRKTSPYQIINEWLNTNTYLDDSQIKLHAMRGNFGKIVKTFPQSRDAIEELCIFENHIREGKISEREYDIIKNKWRNKYESVLPEEVKDILTGDYEPFDEHWTEKICYYLAYSNNCAPFEDVLNRVVDIDNEDILVNILKGDSEKLLMKSNGWLNLVLQFFYMPISRKDVFDIFNLIGERLIGIDWQLALDYFSFTVFSLYHFDNLCTSIDMNPVVFDFLFRYARKNNLDTSNLFRIYSNHLLENESYFLLLEFMTTCGFYDVKFSCEFVEFIIVNYDDVKKHFNDCFSSLPALKYVRCFIRLFKEQIEPNKEELEIVFNNSYTLYLFRIVFELTTKAKTHCARTISKCMDFLYEKEKDLTLGSSELNLYKSEFLNFLCILNSKQR</sequence>
<evidence type="ECO:0000313" key="1">
    <source>
        <dbReference type="EMBL" id="KAF9764318.1"/>
    </source>
</evidence>
<dbReference type="EMBL" id="SBJO01000028">
    <property type="protein sequence ID" value="KAF9764318.1"/>
    <property type="molecule type" value="Genomic_DNA"/>
</dbReference>
<dbReference type="OrthoDB" id="2193425at2759"/>
<name>A0A9P6GZX0_9MICR</name>
<dbReference type="Proteomes" id="UP000740883">
    <property type="component" value="Unassembled WGS sequence"/>
</dbReference>
<dbReference type="AlphaFoldDB" id="A0A9P6GZX0"/>
<evidence type="ECO:0000313" key="2">
    <source>
        <dbReference type="Proteomes" id="UP000740883"/>
    </source>
</evidence>
<gene>
    <name evidence="1" type="ORF">NGRA_0660</name>
</gene>
<protein>
    <submittedName>
        <fullName evidence="1">Uncharacterized protein</fullName>
    </submittedName>
</protein>
<organism evidence="1 2">
    <name type="scientific">Nosema granulosis</name>
    <dbReference type="NCBI Taxonomy" id="83296"/>
    <lineage>
        <taxon>Eukaryota</taxon>
        <taxon>Fungi</taxon>
        <taxon>Fungi incertae sedis</taxon>
        <taxon>Microsporidia</taxon>
        <taxon>Nosematidae</taxon>
        <taxon>Nosema</taxon>
    </lineage>
</organism>
<comment type="caution">
    <text evidence="1">The sequence shown here is derived from an EMBL/GenBank/DDBJ whole genome shotgun (WGS) entry which is preliminary data.</text>
</comment>
<reference evidence="1 2" key="1">
    <citation type="journal article" date="2020" name="Genome Biol. Evol.">
        <title>Comparative genomics of strictly vertically transmitted, feminizing microsporidia endosymbionts of amphipod crustaceans.</title>
        <authorList>
            <person name="Cormier A."/>
            <person name="Chebbi M.A."/>
            <person name="Giraud I."/>
            <person name="Wattier R."/>
            <person name="Teixeira M."/>
            <person name="Gilbert C."/>
            <person name="Rigaud T."/>
            <person name="Cordaux R."/>
        </authorList>
    </citation>
    <scope>NUCLEOTIDE SEQUENCE [LARGE SCALE GENOMIC DNA]</scope>
    <source>
        <strain evidence="1 2">Ou3-Ou53</strain>
    </source>
</reference>
<proteinExistence type="predicted"/>
<accession>A0A9P6GZX0</accession>